<evidence type="ECO:0000313" key="3">
    <source>
        <dbReference type="Proteomes" id="UP000683925"/>
    </source>
</evidence>
<feature type="domain" description="TtsA-like Glycoside hydrolase family 108" evidence="1">
    <location>
        <begin position="32"/>
        <end position="105"/>
    </location>
</feature>
<name>A0A8S1V0N3_PAROT</name>
<proteinExistence type="predicted"/>
<evidence type="ECO:0000259" key="1">
    <source>
        <dbReference type="Pfam" id="PF05838"/>
    </source>
</evidence>
<dbReference type="OMA" id="NYENWIS"/>
<keyword evidence="3" id="KW-1185">Reference proteome</keyword>
<gene>
    <name evidence="2" type="ORF">POCTA_138.1.T0540007</name>
</gene>
<evidence type="ECO:0000313" key="2">
    <source>
        <dbReference type="EMBL" id="CAD8169562.1"/>
    </source>
</evidence>
<dbReference type="Pfam" id="PF05838">
    <property type="entry name" value="Glyco_hydro_108"/>
    <property type="match status" value="1"/>
</dbReference>
<dbReference type="EMBL" id="CAJJDP010000054">
    <property type="protein sequence ID" value="CAD8169562.1"/>
    <property type="molecule type" value="Genomic_DNA"/>
</dbReference>
<dbReference type="OrthoDB" id="302078at2759"/>
<sequence length="608" mass="71250">MSKINTFEIIAQHILENQREKVHYDIQQEKINYGISQNIYGKYHKEKYLKLGVKEGDIPMAKDVEELSMDEIINFYYQLYIKNHVEKIVDPNTAYLYFDTLVNLGTKNATLFLQKACRKTKDGIFNKIALSALNNMNQKDLQHDLIQSRILFLEEAIKKNPQKKRNYENWISNLDQLKEQIDKGIMPQLEDQQLEQFESKPQFQHMLGQFKDEIELEKKIRGINFNSMRFLIDVQEDIHLTDLATALFVLSDPKLSKQEKMIKFNLSPILSLKQEEVSQQEKLYWPDELVKRNIINDTEFAKVLFESSHQLQQISLGIAADGKTPFKYPRELELCGLKSYQNFGSMMGSQLIYKFILYPQTCVYNYQDGQFLIESIQIKCKAKQIELLKQQIIEKDIKDPNDQGVLFAEKISEIYEKISKYYPIFKRLEQLFKAVVLATQMIEKNVQIDSDLLRASSLNSYNLPKTISILKSEYQLKEEKSNKSNKEKQLFKFALGEIDTSCQNKIEQKVINNKLNFNNLTEIDIPFFQQKKCRSCSRMIESQLLTLGYNNCSIHLSDSCYSCLQLIKADNSILHKIDETEISFHKACSELYEQRKQSEFDFDFENAL</sequence>
<reference evidence="2" key="1">
    <citation type="submission" date="2021-01" db="EMBL/GenBank/DDBJ databases">
        <authorList>
            <consortium name="Genoscope - CEA"/>
            <person name="William W."/>
        </authorList>
    </citation>
    <scope>NUCLEOTIDE SEQUENCE</scope>
</reference>
<comment type="caution">
    <text evidence="2">The sequence shown here is derived from an EMBL/GenBank/DDBJ whole genome shotgun (WGS) entry which is preliminary data.</text>
</comment>
<dbReference type="InterPro" id="IPR008565">
    <property type="entry name" value="TtsA-like_GH18_dom"/>
</dbReference>
<protein>
    <recommendedName>
        <fullName evidence="1">TtsA-like Glycoside hydrolase family 108 domain-containing protein</fullName>
    </recommendedName>
</protein>
<dbReference type="AlphaFoldDB" id="A0A8S1V0N3"/>
<dbReference type="Proteomes" id="UP000683925">
    <property type="component" value="Unassembled WGS sequence"/>
</dbReference>
<organism evidence="2 3">
    <name type="scientific">Paramecium octaurelia</name>
    <dbReference type="NCBI Taxonomy" id="43137"/>
    <lineage>
        <taxon>Eukaryota</taxon>
        <taxon>Sar</taxon>
        <taxon>Alveolata</taxon>
        <taxon>Ciliophora</taxon>
        <taxon>Intramacronucleata</taxon>
        <taxon>Oligohymenophorea</taxon>
        <taxon>Peniculida</taxon>
        <taxon>Parameciidae</taxon>
        <taxon>Paramecium</taxon>
    </lineage>
</organism>
<accession>A0A8S1V0N3</accession>